<dbReference type="Proteomes" id="UP000002785">
    <property type="component" value="Chromosome"/>
</dbReference>
<dbReference type="HOGENOM" id="CLU_020336_50_2_11"/>
<dbReference type="EMBL" id="CM000951">
    <property type="protein sequence ID" value="EDY61382.1"/>
    <property type="molecule type" value="Genomic_DNA"/>
</dbReference>
<dbReference type="InterPro" id="IPR029058">
    <property type="entry name" value="AB_hydrolase_fold"/>
</dbReference>
<dbReference type="Gene3D" id="3.40.50.1820">
    <property type="entry name" value="alpha/beta hydrolase"/>
    <property type="match status" value="1"/>
</dbReference>
<dbReference type="eggNOG" id="COG2021">
    <property type="taxonomic scope" value="Bacteria"/>
</dbReference>
<dbReference type="Pfam" id="PF12697">
    <property type="entry name" value="Abhydrolase_6"/>
    <property type="match status" value="1"/>
</dbReference>
<keyword evidence="3" id="KW-1185">Reference proteome</keyword>
<dbReference type="AlphaFoldDB" id="B5I8H7"/>
<sequence>MKGNEMPHTTVDSATVHYRTEGQGPGLLLVHGTGATGDANYGHLLEEFTDHRTVILPDYAGSGGTTDDGSPLTLEQLADQVLGAADAATDEPVDIVGFSLGALVAVMAAARRPERVRRLVLVAGWARNDDLRKRLGFTLWRRLADVDPELYSHYISLLLFTPGFLATLDENTFHEAVGGAAVEEGTLRQIELGLEADIRELLPKIGVPTLVVGCLHDQLVPVEHSRELHESIPGSTYLEIESGHLVPAEAPDKLVDAIRTFLN</sequence>
<dbReference type="OrthoDB" id="3866834at2"/>
<dbReference type="SUPFAM" id="SSF53474">
    <property type="entry name" value="alpha/beta-Hydrolases"/>
    <property type="match status" value="1"/>
</dbReference>
<organism evidence="2 3">
    <name type="scientific">Streptomyces sviceus (strain ATCC 29083 / DSM 924 / JCM 4929 / NBRC 13980 / NCIMB 11184 / NRRL 5439 / UC 5370)</name>
    <dbReference type="NCBI Taxonomy" id="463191"/>
    <lineage>
        <taxon>Bacteria</taxon>
        <taxon>Bacillati</taxon>
        <taxon>Actinomycetota</taxon>
        <taxon>Actinomycetes</taxon>
        <taxon>Kitasatosporales</taxon>
        <taxon>Streptomycetaceae</taxon>
        <taxon>Streptomyces</taxon>
    </lineage>
</organism>
<reference evidence="2" key="1">
    <citation type="submission" date="2009-10" db="EMBL/GenBank/DDBJ databases">
        <title>The genome sequence of Streptomyces sviceus strain ATCC 29083.</title>
        <authorList>
            <consortium name="The Broad Institute Genome Sequencing Platform"/>
            <consortium name="Broad Institute Microbial Sequencing Center"/>
            <person name="Fischbach M."/>
            <person name="Godfrey P."/>
            <person name="Ward D."/>
            <person name="Young S."/>
            <person name="Zeng Q."/>
            <person name="Koehrsen M."/>
            <person name="Alvarado L."/>
            <person name="Berlin A.M."/>
            <person name="Bochicchio J."/>
            <person name="Borenstein D."/>
            <person name="Chapman S.B."/>
            <person name="Chen Z."/>
            <person name="Engels R."/>
            <person name="Freedman E."/>
            <person name="Gellesch M."/>
            <person name="Goldberg J."/>
            <person name="Griggs A."/>
            <person name="Gujja S."/>
            <person name="Heilman E.R."/>
            <person name="Heiman D.I."/>
            <person name="Hepburn T.A."/>
            <person name="Howarth C."/>
            <person name="Jen D."/>
            <person name="Larson L."/>
            <person name="Lewis B."/>
            <person name="Mehta T."/>
            <person name="Park D."/>
            <person name="Pearson M."/>
            <person name="Richards J."/>
            <person name="Roberts A."/>
            <person name="Saif S."/>
            <person name="Shea T.D."/>
            <person name="Shenoy N."/>
            <person name="Sisk P."/>
            <person name="Stolte C."/>
            <person name="Sykes S.N."/>
            <person name="Thomson T."/>
            <person name="Walk T."/>
            <person name="White J."/>
            <person name="Yandava C."/>
            <person name="Straight P."/>
            <person name="Clardy J."/>
            <person name="Hung D."/>
            <person name="Kolter R."/>
            <person name="Mekalanos J."/>
            <person name="Walker S."/>
            <person name="Walsh C.T."/>
            <person name="Wieland-Brown L.C."/>
            <person name="Haas B."/>
            <person name="Nusbaum C."/>
            <person name="Birren B."/>
        </authorList>
    </citation>
    <scope>NUCLEOTIDE SEQUENCE [LARGE SCALE GENOMIC DNA]</scope>
    <source>
        <strain evidence="2">ATCC 29083</strain>
    </source>
</reference>
<gene>
    <name evidence="2" type="ORF">SSEG_07962</name>
</gene>
<dbReference type="InterPro" id="IPR050266">
    <property type="entry name" value="AB_hydrolase_sf"/>
</dbReference>
<name>B5I8H7_STRX2</name>
<dbReference type="PANTHER" id="PTHR43798:SF33">
    <property type="entry name" value="HYDROLASE, PUTATIVE (AFU_ORTHOLOGUE AFUA_2G14860)-RELATED"/>
    <property type="match status" value="1"/>
</dbReference>
<dbReference type="InterPro" id="IPR000073">
    <property type="entry name" value="AB_hydrolase_1"/>
</dbReference>
<evidence type="ECO:0000313" key="2">
    <source>
        <dbReference type="EMBL" id="EDY61382.1"/>
    </source>
</evidence>
<protein>
    <submittedName>
        <fullName evidence="2">Esterase/lipase/thioesterase</fullName>
    </submittedName>
</protein>
<dbReference type="GO" id="GO:0003824">
    <property type="term" value="F:catalytic activity"/>
    <property type="evidence" value="ECO:0007669"/>
    <property type="project" value="UniProtKB-ARBA"/>
</dbReference>
<proteinExistence type="predicted"/>
<dbReference type="PRINTS" id="PR00111">
    <property type="entry name" value="ABHYDROLASE"/>
</dbReference>
<accession>B5I8H7</accession>
<dbReference type="PANTHER" id="PTHR43798">
    <property type="entry name" value="MONOACYLGLYCEROL LIPASE"/>
    <property type="match status" value="1"/>
</dbReference>
<evidence type="ECO:0000259" key="1">
    <source>
        <dbReference type="Pfam" id="PF12697"/>
    </source>
</evidence>
<evidence type="ECO:0000313" key="3">
    <source>
        <dbReference type="Proteomes" id="UP000002785"/>
    </source>
</evidence>
<feature type="domain" description="AB hydrolase-1" evidence="1">
    <location>
        <begin position="27"/>
        <end position="257"/>
    </location>
</feature>
<dbReference type="GO" id="GO:0016020">
    <property type="term" value="C:membrane"/>
    <property type="evidence" value="ECO:0007669"/>
    <property type="project" value="TreeGrafter"/>
</dbReference>